<feature type="domain" description="Glycosyltransferase 2-like" evidence="2">
    <location>
        <begin position="45"/>
        <end position="219"/>
    </location>
</feature>
<feature type="transmembrane region" description="Helical" evidence="1">
    <location>
        <begin position="334"/>
        <end position="355"/>
    </location>
</feature>
<dbReference type="SUPFAM" id="SSF53448">
    <property type="entry name" value="Nucleotide-diphospho-sugar transferases"/>
    <property type="match status" value="1"/>
</dbReference>
<keyword evidence="1" id="KW-0472">Membrane</keyword>
<dbReference type="STRING" id="266762.HQ36_08215"/>
<keyword evidence="1" id="KW-0812">Transmembrane</keyword>
<dbReference type="Gene3D" id="3.90.550.10">
    <property type="entry name" value="Spore Coat Polysaccharide Biosynthesis Protein SpsA, Chain A"/>
    <property type="match status" value="1"/>
</dbReference>
<accession>A0A0A2G3I4</accession>
<name>A0A0A2G3I4_9PORP</name>
<comment type="caution">
    <text evidence="3">The sequence shown here is derived from an EMBL/GenBank/DDBJ whole genome shotgun (WGS) entry which is preliminary data.</text>
</comment>
<dbReference type="eggNOG" id="COG1215">
    <property type="taxonomic scope" value="Bacteria"/>
</dbReference>
<keyword evidence="4" id="KW-1185">Reference proteome</keyword>
<dbReference type="RefSeq" id="WP_036885031.1">
    <property type="nucleotide sequence ID" value="NZ_JQZW01000019.1"/>
</dbReference>
<feature type="transmembrane region" description="Helical" evidence="1">
    <location>
        <begin position="175"/>
        <end position="193"/>
    </location>
</feature>
<reference evidence="3 4" key="1">
    <citation type="submission" date="2014-08" db="EMBL/GenBank/DDBJ databases">
        <title>Porphyromonas gingivicanis strain:COT-022_OH1391 Genome sequencing.</title>
        <authorList>
            <person name="Wallis C."/>
            <person name="Deusch O."/>
            <person name="O'Flynn C."/>
            <person name="Davis I."/>
            <person name="Jospin G."/>
            <person name="Darling A.E."/>
            <person name="Coil D.A."/>
            <person name="Alexiev A."/>
            <person name="Horsfall A."/>
            <person name="Kirkwood N."/>
            <person name="Harris S."/>
            <person name="Eisen J.A."/>
        </authorList>
    </citation>
    <scope>NUCLEOTIDE SEQUENCE [LARGE SCALE GENOMIC DNA]</scope>
    <source>
        <strain evidence="4">COT-022 OH1391</strain>
    </source>
</reference>
<dbReference type="EMBL" id="JQZW01000019">
    <property type="protein sequence ID" value="KGN97022.1"/>
    <property type="molecule type" value="Genomic_DNA"/>
</dbReference>
<dbReference type="OrthoDB" id="9800276at2"/>
<dbReference type="AlphaFoldDB" id="A0A0A2G3I4"/>
<dbReference type="InterPro" id="IPR029044">
    <property type="entry name" value="Nucleotide-diphossugar_trans"/>
</dbReference>
<dbReference type="Proteomes" id="UP000030134">
    <property type="component" value="Unassembled WGS sequence"/>
</dbReference>
<dbReference type="PANTHER" id="PTHR43646">
    <property type="entry name" value="GLYCOSYLTRANSFERASE"/>
    <property type="match status" value="1"/>
</dbReference>
<evidence type="ECO:0000259" key="2">
    <source>
        <dbReference type="Pfam" id="PF00535"/>
    </source>
</evidence>
<protein>
    <recommendedName>
        <fullName evidence="2">Glycosyltransferase 2-like domain-containing protein</fullName>
    </recommendedName>
</protein>
<dbReference type="InterPro" id="IPR001173">
    <property type="entry name" value="Glyco_trans_2-like"/>
</dbReference>
<evidence type="ECO:0000313" key="4">
    <source>
        <dbReference type="Proteomes" id="UP000030134"/>
    </source>
</evidence>
<proteinExistence type="predicted"/>
<organism evidence="3 4">
    <name type="scientific">Porphyromonas gingivicanis</name>
    <dbReference type="NCBI Taxonomy" id="266762"/>
    <lineage>
        <taxon>Bacteria</taxon>
        <taxon>Pseudomonadati</taxon>
        <taxon>Bacteroidota</taxon>
        <taxon>Bacteroidia</taxon>
        <taxon>Bacteroidales</taxon>
        <taxon>Porphyromonadaceae</taxon>
        <taxon>Porphyromonas</taxon>
    </lineage>
</organism>
<gene>
    <name evidence="3" type="ORF">HQ36_08215</name>
</gene>
<dbReference type="PANTHER" id="PTHR43646:SF3">
    <property type="entry name" value="SLR1566 PROTEIN"/>
    <property type="match status" value="1"/>
</dbReference>
<feature type="transmembrane region" description="Helical" evidence="1">
    <location>
        <begin position="310"/>
        <end position="328"/>
    </location>
</feature>
<sequence>MIEYLAYIVLGFTLLRGLIALLNLLFLERLPNSNEIKLPEKYYVSVLIPARNEADNIGHLLSDIEKMGSESICEVIVCDDQSEDSTAEVVAHYCARDTRFRLISSSTLPDGWLGKNHACHTLAMEAKGDFLLFLDADVRIEVGFVESVIAYIQRKQVDLLTLFPTQDMKTWAEKVSVPNMHIILLTLLFLPMVRLSKRVSLSAANGQCMVFRRNSYWKLRPHATYRHSRAEDIEIARYFKRSQYRVACLTGTKSIHCKMYSDWRGALEGFAKNVTYFFGHSNSYFVALLYWVITTLGILPIICTRSSFLLVGYISIIVLTRLFVSLTAQQSPFFNILLMLPQQLMLGAFIFKSWYNKRRRQFLWKGRAI</sequence>
<evidence type="ECO:0000256" key="1">
    <source>
        <dbReference type="SAM" id="Phobius"/>
    </source>
</evidence>
<evidence type="ECO:0000313" key="3">
    <source>
        <dbReference type="EMBL" id="KGN97022.1"/>
    </source>
</evidence>
<dbReference type="Pfam" id="PF00535">
    <property type="entry name" value="Glycos_transf_2"/>
    <property type="match status" value="1"/>
</dbReference>
<feature type="transmembrane region" description="Helical" evidence="1">
    <location>
        <begin position="284"/>
        <end position="303"/>
    </location>
</feature>
<feature type="transmembrane region" description="Helical" evidence="1">
    <location>
        <begin position="6"/>
        <end position="27"/>
    </location>
</feature>
<keyword evidence="1" id="KW-1133">Transmembrane helix</keyword>